<evidence type="ECO:0000313" key="2">
    <source>
        <dbReference type="Proteomes" id="UP000245674"/>
    </source>
</evidence>
<protein>
    <submittedName>
        <fullName evidence="1">Uncharacterized protein</fullName>
    </submittedName>
</protein>
<keyword evidence="2" id="KW-1185">Reference proteome</keyword>
<name>A0ABX5LHV6_9MICO</name>
<comment type="caution">
    <text evidence="1">The sequence shown here is derived from an EMBL/GenBank/DDBJ whole genome shotgun (WGS) entry which is preliminary data.</text>
</comment>
<dbReference type="RefSeq" id="WP_127843972.1">
    <property type="nucleotide sequence ID" value="NZ_QGDV01000003.1"/>
</dbReference>
<reference evidence="1 2" key="1">
    <citation type="submission" date="2018-03" db="EMBL/GenBank/DDBJ databases">
        <title>Genomic Encyclopedia of Type Strains, Phase III (KMG-III): the genomes of soil and plant-associated and newly described type strains.</title>
        <authorList>
            <person name="Whitman W."/>
        </authorList>
    </citation>
    <scope>NUCLEOTIDE SEQUENCE [LARGE SCALE GENOMIC DNA]</scope>
    <source>
        <strain evidence="1 2">VKM Ac-1602</strain>
    </source>
</reference>
<evidence type="ECO:0000313" key="1">
    <source>
        <dbReference type="EMBL" id="PWJ65512.1"/>
    </source>
</evidence>
<dbReference type="EMBL" id="QGDV01000003">
    <property type="protein sequence ID" value="PWJ65512.1"/>
    <property type="molecule type" value="Genomic_DNA"/>
</dbReference>
<dbReference type="Proteomes" id="UP000245674">
    <property type="component" value="Unassembled WGS sequence"/>
</dbReference>
<sequence length="204" mass="20704">MRAFALIGAAVILTTGAFSFAVPAWAEKYPRLGPSERVMTLAKDLAASEEPLAPGTVELQVKEVSTFAVKLHVRTAAGTSLVRLADGSVAFSDGASITDSLPRHIDVADGPSVDGDWTIDTDGSLTFSLRPSDPIQPNNTATARSDVHVLSDWGSQEWGHCVSGNGVGGAVIGGFGGTLVGPAGTVIGATGGLLGGIIQGAFSC</sequence>
<gene>
    <name evidence="1" type="ORF">B0H03_103361</name>
</gene>
<organism evidence="1 2">
    <name type="scientific">Rathayibacter iranicus NCPPB 2253 = VKM Ac-1602</name>
    <dbReference type="NCBI Taxonomy" id="1328868"/>
    <lineage>
        <taxon>Bacteria</taxon>
        <taxon>Bacillati</taxon>
        <taxon>Actinomycetota</taxon>
        <taxon>Actinomycetes</taxon>
        <taxon>Micrococcales</taxon>
        <taxon>Microbacteriaceae</taxon>
        <taxon>Rathayibacter</taxon>
    </lineage>
</organism>
<proteinExistence type="predicted"/>
<accession>A0ABX5LHV6</accession>